<name>A0AAD6XRC2_9AGAR</name>
<feature type="compositionally biased region" description="Basic and acidic residues" evidence="1">
    <location>
        <begin position="278"/>
        <end position="292"/>
    </location>
</feature>
<proteinExistence type="predicted"/>
<reference evidence="2" key="1">
    <citation type="submission" date="2023-03" db="EMBL/GenBank/DDBJ databases">
        <title>Massive genome expansion in bonnet fungi (Mycena s.s.) driven by repeated elements and novel gene families across ecological guilds.</title>
        <authorList>
            <consortium name="Lawrence Berkeley National Laboratory"/>
            <person name="Harder C.B."/>
            <person name="Miyauchi S."/>
            <person name="Viragh M."/>
            <person name="Kuo A."/>
            <person name="Thoen E."/>
            <person name="Andreopoulos B."/>
            <person name="Lu D."/>
            <person name="Skrede I."/>
            <person name="Drula E."/>
            <person name="Henrissat B."/>
            <person name="Morin E."/>
            <person name="Kohler A."/>
            <person name="Barry K."/>
            <person name="LaButti K."/>
            <person name="Morin E."/>
            <person name="Salamov A."/>
            <person name="Lipzen A."/>
            <person name="Mereny Z."/>
            <person name="Hegedus B."/>
            <person name="Baldrian P."/>
            <person name="Stursova M."/>
            <person name="Weitz H."/>
            <person name="Taylor A."/>
            <person name="Grigoriev I.V."/>
            <person name="Nagy L.G."/>
            <person name="Martin F."/>
            <person name="Kauserud H."/>
        </authorList>
    </citation>
    <scope>NUCLEOTIDE SEQUENCE</scope>
    <source>
        <strain evidence="2">CBHHK173m</strain>
    </source>
</reference>
<feature type="compositionally biased region" description="Basic and acidic residues" evidence="1">
    <location>
        <begin position="67"/>
        <end position="85"/>
    </location>
</feature>
<dbReference type="Proteomes" id="UP001222325">
    <property type="component" value="Unassembled WGS sequence"/>
</dbReference>
<evidence type="ECO:0000313" key="2">
    <source>
        <dbReference type="EMBL" id="KAJ7093890.1"/>
    </source>
</evidence>
<evidence type="ECO:0000256" key="1">
    <source>
        <dbReference type="SAM" id="MobiDB-lite"/>
    </source>
</evidence>
<feature type="region of interest" description="Disordered" evidence="1">
    <location>
        <begin position="266"/>
        <end position="292"/>
    </location>
</feature>
<organism evidence="2 3">
    <name type="scientific">Mycena belliarum</name>
    <dbReference type="NCBI Taxonomy" id="1033014"/>
    <lineage>
        <taxon>Eukaryota</taxon>
        <taxon>Fungi</taxon>
        <taxon>Dikarya</taxon>
        <taxon>Basidiomycota</taxon>
        <taxon>Agaricomycotina</taxon>
        <taxon>Agaricomycetes</taxon>
        <taxon>Agaricomycetidae</taxon>
        <taxon>Agaricales</taxon>
        <taxon>Marasmiineae</taxon>
        <taxon>Mycenaceae</taxon>
        <taxon>Mycena</taxon>
    </lineage>
</organism>
<accession>A0AAD6XRC2</accession>
<dbReference type="EMBL" id="JARJCN010000015">
    <property type="protein sequence ID" value="KAJ7093890.1"/>
    <property type="molecule type" value="Genomic_DNA"/>
</dbReference>
<protein>
    <submittedName>
        <fullName evidence="2">Uncharacterized protein</fullName>
    </submittedName>
</protein>
<dbReference type="AlphaFoldDB" id="A0AAD6XRC2"/>
<sequence>MSGAQGQATRASFVRRGERRVGGEGRGVRSRLVGDRRAEERGHGRATRAHSVRANGGRALPQPALERAVRTDSDEQARTDTDRERPGFAAAALERRGARDSALAVAYAPPCLTRCTVELGTRSPDLRGLRYGRARGAKAIRGARSSAAARVTCARRWTWTRRRVVRDGGGGVTSGRWRRGLVMLETRAGSLIALVGAVVRASSGMRAQGGESEAGSCRPDSTRRPLRKGGGESRRSQSARRCPHWERRARARIGLVSGVGWRRAGGAELAQAGPGANGERERRERNTAMRRR</sequence>
<feature type="region of interest" description="Disordered" evidence="1">
    <location>
        <begin position="1"/>
        <end position="85"/>
    </location>
</feature>
<feature type="compositionally biased region" description="Basic and acidic residues" evidence="1">
    <location>
        <begin position="15"/>
        <end position="43"/>
    </location>
</feature>
<comment type="caution">
    <text evidence="2">The sequence shown here is derived from an EMBL/GenBank/DDBJ whole genome shotgun (WGS) entry which is preliminary data.</text>
</comment>
<gene>
    <name evidence="2" type="ORF">B0H15DRAFT_144689</name>
</gene>
<feature type="compositionally biased region" description="Polar residues" evidence="1">
    <location>
        <begin position="1"/>
        <end position="10"/>
    </location>
</feature>
<keyword evidence="3" id="KW-1185">Reference proteome</keyword>
<feature type="region of interest" description="Disordered" evidence="1">
    <location>
        <begin position="204"/>
        <end position="244"/>
    </location>
</feature>
<evidence type="ECO:0000313" key="3">
    <source>
        <dbReference type="Proteomes" id="UP001222325"/>
    </source>
</evidence>